<evidence type="ECO:0000313" key="3">
    <source>
        <dbReference type="Proteomes" id="UP000199612"/>
    </source>
</evidence>
<accession>A0A1I1KN61</accession>
<feature type="transmembrane region" description="Helical" evidence="1">
    <location>
        <begin position="98"/>
        <end position="115"/>
    </location>
</feature>
<gene>
    <name evidence="2" type="ORF">SAMN04488102_11410</name>
</gene>
<protein>
    <submittedName>
        <fullName evidence="2">Uncharacterized protein</fullName>
    </submittedName>
</protein>
<sequence>MAFILIRDTEVAASFLKFKIEINNEDIGKLAQGEEKAFTLPEEESVLQIKQFGSKSNKLVVNDGDYIEISNASWFFWEFIGLFIMGSIVSSFEGPAEWIGYALVIVGYFVFNYFVESIKITKRNKE</sequence>
<dbReference type="EMBL" id="FOLT01000014">
    <property type="protein sequence ID" value="SFC62207.1"/>
    <property type="molecule type" value="Genomic_DNA"/>
</dbReference>
<reference evidence="3" key="1">
    <citation type="submission" date="2016-10" db="EMBL/GenBank/DDBJ databases">
        <authorList>
            <person name="Varghese N."/>
            <person name="Submissions S."/>
        </authorList>
    </citation>
    <scope>NUCLEOTIDE SEQUENCE [LARGE SCALE GENOMIC DNA]</scope>
    <source>
        <strain evidence="3">DSM 23664</strain>
    </source>
</reference>
<evidence type="ECO:0000256" key="1">
    <source>
        <dbReference type="SAM" id="Phobius"/>
    </source>
</evidence>
<dbReference type="AlphaFoldDB" id="A0A1I1KN61"/>
<evidence type="ECO:0000313" key="2">
    <source>
        <dbReference type="EMBL" id="SFC62207.1"/>
    </source>
</evidence>
<keyword evidence="1" id="KW-0472">Membrane</keyword>
<keyword evidence="1" id="KW-1133">Transmembrane helix</keyword>
<organism evidence="2 3">
    <name type="scientific">Alkalibacterium subtropicum</name>
    <dbReference type="NCBI Taxonomy" id="753702"/>
    <lineage>
        <taxon>Bacteria</taxon>
        <taxon>Bacillati</taxon>
        <taxon>Bacillota</taxon>
        <taxon>Bacilli</taxon>
        <taxon>Lactobacillales</taxon>
        <taxon>Carnobacteriaceae</taxon>
        <taxon>Alkalibacterium</taxon>
    </lineage>
</organism>
<dbReference type="OrthoDB" id="2389766at2"/>
<dbReference type="Proteomes" id="UP000199612">
    <property type="component" value="Unassembled WGS sequence"/>
</dbReference>
<dbReference type="RefSeq" id="WP_091531212.1">
    <property type="nucleotide sequence ID" value="NZ_FOLT01000014.1"/>
</dbReference>
<feature type="transmembrane region" description="Helical" evidence="1">
    <location>
        <begin position="74"/>
        <end position="92"/>
    </location>
</feature>
<keyword evidence="3" id="KW-1185">Reference proteome</keyword>
<proteinExistence type="predicted"/>
<keyword evidence="1" id="KW-0812">Transmembrane</keyword>
<name>A0A1I1KN61_9LACT</name>